<reference evidence="3" key="1">
    <citation type="submission" date="2017-09" db="EMBL/GenBank/DDBJ databases">
        <title>Depth-based differentiation of microbial function through sediment-hosted aquifers and enrichment of novel symbionts in the deep terrestrial subsurface.</title>
        <authorList>
            <person name="Probst A.J."/>
            <person name="Ladd B."/>
            <person name="Jarett J.K."/>
            <person name="Geller-Mcgrath D.E."/>
            <person name="Sieber C.M.K."/>
            <person name="Emerson J.B."/>
            <person name="Anantharaman K."/>
            <person name="Thomas B.C."/>
            <person name="Malmstrom R."/>
            <person name="Stieglmeier M."/>
            <person name="Klingl A."/>
            <person name="Woyke T."/>
            <person name="Ryan C.M."/>
            <person name="Banfield J.F."/>
        </authorList>
    </citation>
    <scope>NUCLEOTIDE SEQUENCE [LARGE SCALE GENOMIC DNA]</scope>
</reference>
<proteinExistence type="predicted"/>
<evidence type="ECO:0000313" key="3">
    <source>
        <dbReference type="Proteomes" id="UP000229370"/>
    </source>
</evidence>
<dbReference type="InterPro" id="IPR031807">
    <property type="entry name" value="HicB-like"/>
</dbReference>
<feature type="domain" description="HicB-like antitoxin of toxin-antitoxin system" evidence="1">
    <location>
        <begin position="11"/>
        <end position="69"/>
    </location>
</feature>
<dbReference type="EMBL" id="PFQK01000022">
    <property type="protein sequence ID" value="PJC82151.1"/>
    <property type="molecule type" value="Genomic_DNA"/>
</dbReference>
<name>A0A2M8GNM1_9BACT</name>
<dbReference type="Gene3D" id="3.30.160.250">
    <property type="match status" value="1"/>
</dbReference>
<dbReference type="AlphaFoldDB" id="A0A2M8GNM1"/>
<accession>A0A2M8GNM1</accession>
<dbReference type="SUPFAM" id="SSF143100">
    <property type="entry name" value="TTHA1013/TTHA0281-like"/>
    <property type="match status" value="1"/>
</dbReference>
<comment type="caution">
    <text evidence="2">The sequence shown here is derived from an EMBL/GenBank/DDBJ whole genome shotgun (WGS) entry which is preliminary data.</text>
</comment>
<gene>
    <name evidence="2" type="ORF">CO007_00960</name>
</gene>
<evidence type="ECO:0000259" key="1">
    <source>
        <dbReference type="Pfam" id="PF15919"/>
    </source>
</evidence>
<evidence type="ECO:0000313" key="2">
    <source>
        <dbReference type="EMBL" id="PJC82151.1"/>
    </source>
</evidence>
<dbReference type="Proteomes" id="UP000229370">
    <property type="component" value="Unassembled WGS sequence"/>
</dbReference>
<protein>
    <recommendedName>
        <fullName evidence="1">HicB-like antitoxin of toxin-antitoxin system domain-containing protein</fullName>
    </recommendedName>
</protein>
<sequence>MKATVLRYNTIIKKENKYYVAYVPTLGISDFGKTIDEAKKNVEKAISVHVTGLIKTKTEVPAPDNEEFYISQSRIIIPEKINFAF</sequence>
<dbReference type="Pfam" id="PF15919">
    <property type="entry name" value="HicB_lk_antitox"/>
    <property type="match status" value="1"/>
</dbReference>
<dbReference type="InterPro" id="IPR035069">
    <property type="entry name" value="TTHA1013/TTHA0281-like"/>
</dbReference>
<organism evidence="2 3">
    <name type="scientific">Candidatus Roizmanbacteria bacterium CG_4_8_14_3_um_filter_36_10</name>
    <dbReference type="NCBI Taxonomy" id="1974834"/>
    <lineage>
        <taxon>Bacteria</taxon>
        <taxon>Candidatus Roizmaniibacteriota</taxon>
    </lineage>
</organism>